<gene>
    <name evidence="5" type="ORF">N5D93_08915</name>
</gene>
<dbReference type="GO" id="GO:0004674">
    <property type="term" value="F:protein serine/threonine kinase activity"/>
    <property type="evidence" value="ECO:0007669"/>
    <property type="project" value="TreeGrafter"/>
</dbReference>
<dbReference type="RefSeq" id="WP_279994867.1">
    <property type="nucleotide sequence ID" value="NZ_JAOCDZ010000005.1"/>
</dbReference>
<dbReference type="InterPro" id="IPR052028">
    <property type="entry name" value="HipA_Ser/Thr_kinase"/>
</dbReference>
<dbReference type="Proteomes" id="UP001161094">
    <property type="component" value="Unassembled WGS sequence"/>
</dbReference>
<evidence type="ECO:0000313" key="5">
    <source>
        <dbReference type="EMBL" id="MDH0735929.1"/>
    </source>
</evidence>
<sequence length="445" mass="49076">MVKDQLLMTFAYLGEGWAPCGQLTLTEEGSALLASSFAYGLRYLDRPDAIEVDPVSLGIHGEPVKGSRLLPVNGLTGFGGIRDAAPDAWGRRVIEAKLKVPANSLPESQYLLHAGSDRVGALDIRTDIHTPATGAVGNVHAIEYLMEAAERIEAGLPVPASLELIFVQGTALGGARPKASVRDDAGHLVLAKFPSKTDTFDVPLIEAASLRLATEAGLDVPVVETRMLNGRWVMMIRRFDRFWLDRGATPQVDSDLSLAPATSRTERRMPFVSGLTLLGCDETESHTKAYADLATGIRRYCHPSVIRADNEELFKRMVFNIFVSNDDDHLRNHGFIWDPRLPGWRLSPLYDVLPRPSHATERLLHLEIGPQGRIASIDNALAGCQRFSISKERAGRLIAQVWTVVREWRMCFEQYGVCARECDKIASAFRHLDEVSSAVTRRALS</sequence>
<organism evidence="5 6">
    <name type="scientific">Achromobacter spanius</name>
    <dbReference type="NCBI Taxonomy" id="217203"/>
    <lineage>
        <taxon>Bacteria</taxon>
        <taxon>Pseudomonadati</taxon>
        <taxon>Pseudomonadota</taxon>
        <taxon>Betaproteobacteria</taxon>
        <taxon>Burkholderiales</taxon>
        <taxon>Alcaligenaceae</taxon>
        <taxon>Achromobacter</taxon>
    </lineage>
</organism>
<protein>
    <submittedName>
        <fullName evidence="5">HipA domain-containing protein</fullName>
    </submittedName>
</protein>
<comment type="similarity">
    <text evidence="1">Belongs to the HipA Ser/Thr kinase family.</text>
</comment>
<dbReference type="AlphaFoldDB" id="A0AA42LL53"/>
<dbReference type="PANTHER" id="PTHR37419">
    <property type="entry name" value="SERINE/THREONINE-PROTEIN KINASE TOXIN HIPA"/>
    <property type="match status" value="1"/>
</dbReference>
<dbReference type="GO" id="GO:0005829">
    <property type="term" value="C:cytosol"/>
    <property type="evidence" value="ECO:0007669"/>
    <property type="project" value="TreeGrafter"/>
</dbReference>
<evidence type="ECO:0000313" key="6">
    <source>
        <dbReference type="Proteomes" id="UP001161094"/>
    </source>
</evidence>
<dbReference type="Gene3D" id="1.10.1070.20">
    <property type="match status" value="1"/>
</dbReference>
<proteinExistence type="inferred from homology"/>
<dbReference type="EMBL" id="JAOCDZ010000005">
    <property type="protein sequence ID" value="MDH0735929.1"/>
    <property type="molecule type" value="Genomic_DNA"/>
</dbReference>
<accession>A0AA42LL53</accession>
<evidence type="ECO:0000256" key="3">
    <source>
        <dbReference type="ARBA" id="ARBA00022777"/>
    </source>
</evidence>
<dbReference type="Pfam" id="PF07804">
    <property type="entry name" value="HipA_C"/>
    <property type="match status" value="1"/>
</dbReference>
<evidence type="ECO:0000256" key="1">
    <source>
        <dbReference type="ARBA" id="ARBA00010164"/>
    </source>
</evidence>
<dbReference type="InterPro" id="IPR012893">
    <property type="entry name" value="HipA-like_C"/>
</dbReference>
<keyword evidence="3" id="KW-0418">Kinase</keyword>
<feature type="domain" description="HipA-like C-terminal" evidence="4">
    <location>
        <begin position="171"/>
        <end position="407"/>
    </location>
</feature>
<name>A0AA42LL53_9BURK</name>
<dbReference type="PANTHER" id="PTHR37419:SF8">
    <property type="entry name" value="TOXIN YJJJ"/>
    <property type="match status" value="1"/>
</dbReference>
<evidence type="ECO:0000259" key="4">
    <source>
        <dbReference type="Pfam" id="PF07804"/>
    </source>
</evidence>
<reference evidence="5" key="1">
    <citation type="submission" date="2022-09" db="EMBL/GenBank/DDBJ databases">
        <title>Intensive care unit water sources are persistently colonized with multi-drug resistant bacteria and are the site of extensive horizontal gene transfer of antibiotic resistance genes.</title>
        <authorList>
            <person name="Diorio-Toth L."/>
        </authorList>
    </citation>
    <scope>NUCLEOTIDE SEQUENCE</scope>
    <source>
        <strain evidence="5">GD03843</strain>
    </source>
</reference>
<evidence type="ECO:0000256" key="2">
    <source>
        <dbReference type="ARBA" id="ARBA00022679"/>
    </source>
</evidence>
<keyword evidence="2" id="KW-0808">Transferase</keyword>
<comment type="caution">
    <text evidence="5">The sequence shown here is derived from an EMBL/GenBank/DDBJ whole genome shotgun (WGS) entry which is preliminary data.</text>
</comment>